<accession>A0A2M6U5V4</accession>
<dbReference type="PIRSF" id="PIRSF028704">
    <property type="entry name" value="UPC028704"/>
    <property type="match status" value="1"/>
</dbReference>
<dbReference type="InterPro" id="IPR014550">
    <property type="entry name" value="UCP028704_OpgC"/>
</dbReference>
<feature type="transmembrane region" description="Helical" evidence="2">
    <location>
        <begin position="56"/>
        <end position="78"/>
    </location>
</feature>
<feature type="transmembrane region" description="Helical" evidence="2">
    <location>
        <begin position="90"/>
        <end position="108"/>
    </location>
</feature>
<evidence type="ECO:0000313" key="4">
    <source>
        <dbReference type="Proteomes" id="UP000228930"/>
    </source>
</evidence>
<keyword evidence="2" id="KW-0472">Membrane</keyword>
<dbReference type="EMBL" id="LFJC01000003">
    <property type="protein sequence ID" value="PIS99937.1"/>
    <property type="molecule type" value="Genomic_DNA"/>
</dbReference>
<keyword evidence="4" id="KW-1185">Reference proteome</keyword>
<feature type="transmembrane region" description="Helical" evidence="2">
    <location>
        <begin position="21"/>
        <end position="44"/>
    </location>
</feature>
<feature type="transmembrane region" description="Helical" evidence="2">
    <location>
        <begin position="152"/>
        <end position="170"/>
    </location>
</feature>
<feature type="transmembrane region" description="Helical" evidence="2">
    <location>
        <begin position="321"/>
        <end position="340"/>
    </location>
</feature>
<comment type="caution">
    <text evidence="3">The sequence shown here is derived from an EMBL/GenBank/DDBJ whole genome shotgun (WGS) entry which is preliminary data.</text>
</comment>
<evidence type="ECO:0000256" key="2">
    <source>
        <dbReference type="SAM" id="Phobius"/>
    </source>
</evidence>
<organism evidence="3 4">
    <name type="scientific">Bradyrhizobium nitroreducens</name>
    <dbReference type="NCBI Taxonomy" id="709803"/>
    <lineage>
        <taxon>Bacteria</taxon>
        <taxon>Pseudomonadati</taxon>
        <taxon>Pseudomonadota</taxon>
        <taxon>Alphaproteobacteria</taxon>
        <taxon>Hyphomicrobiales</taxon>
        <taxon>Nitrobacteraceae</taxon>
        <taxon>Bradyrhizobium</taxon>
    </lineage>
</organism>
<dbReference type="AlphaFoldDB" id="A0A2M6U5V4"/>
<feature type="transmembrane region" description="Helical" evidence="2">
    <location>
        <begin position="204"/>
        <end position="225"/>
    </location>
</feature>
<dbReference type="PANTHER" id="PTHR38592:SF3">
    <property type="entry name" value="BLL4819 PROTEIN"/>
    <property type="match status" value="1"/>
</dbReference>
<reference evidence="3 4" key="1">
    <citation type="submission" date="2015-06" db="EMBL/GenBank/DDBJ databases">
        <title>Comparative genome analysis of nirS-carrying Bradyrhizobium sp. strains.</title>
        <authorList>
            <person name="Ishii S."/>
            <person name="Jang J."/>
            <person name="Nishizawa T."/>
            <person name="Senoo K."/>
        </authorList>
    </citation>
    <scope>NUCLEOTIDE SEQUENCE [LARGE SCALE GENOMIC DNA]</scope>
    <source>
        <strain evidence="3 4">TSA1</strain>
    </source>
</reference>
<feature type="compositionally biased region" description="Basic and acidic residues" evidence="1">
    <location>
        <begin position="402"/>
        <end position="411"/>
    </location>
</feature>
<dbReference type="PANTHER" id="PTHR38592">
    <property type="entry name" value="BLL4819 PROTEIN"/>
    <property type="match status" value="1"/>
</dbReference>
<dbReference type="Pfam" id="PF10129">
    <property type="entry name" value="OpgC_C"/>
    <property type="match status" value="1"/>
</dbReference>
<keyword evidence="2" id="KW-0812">Transmembrane</keyword>
<proteinExistence type="predicted"/>
<sequence>MITRDQQALLSPIERDLRLDLFRGIGLWMIFLDHIPHEVVAWLTLRDYGFSDAAEVFVFISGYLVGWLYGPVIAGGYFLAALKRLWRRALSLYVAHIMLFLLFTAQVARTARRFDNPMYAHEFNVFNFLAHPDELIEQAILLKYKPVNLDVLPLYITLVFASPFIVWCLVRRPNLTLAGSVVLFGLARWFDWNIASYPPGTTWYFNPLCWQLIFIFAAWCGIGQIDKIGRWVWSRTAMALAAAWVVFAFLIVMTWHFHALEAFVPKWMIKAIYPIDKSNLDLLRFSHFLALAILVTCCVSRKWPALHSVWLRPVILCGQHSLPIFCLGVFLSFSAHWILTQYSEGVWEQLAVSLAGIVIMTGAAWLLDRVKRVPDLFVKVTDDEDAGTATEAAPLAAPSARPETRETGAAR</sequence>
<dbReference type="RefSeq" id="WP_100175165.1">
    <property type="nucleotide sequence ID" value="NZ_LFJC01000003.1"/>
</dbReference>
<name>A0A2M6U5V4_9BRAD</name>
<keyword evidence="2" id="KW-1133">Transmembrane helix</keyword>
<gene>
    <name evidence="3" type="ORF">TSA1_03565</name>
</gene>
<evidence type="ECO:0000256" key="1">
    <source>
        <dbReference type="SAM" id="MobiDB-lite"/>
    </source>
</evidence>
<protein>
    <submittedName>
        <fullName evidence="3">Membrane protein</fullName>
    </submittedName>
</protein>
<feature type="transmembrane region" description="Helical" evidence="2">
    <location>
        <begin position="237"/>
        <end position="258"/>
    </location>
</feature>
<feature type="transmembrane region" description="Helical" evidence="2">
    <location>
        <begin position="282"/>
        <end position="300"/>
    </location>
</feature>
<feature type="compositionally biased region" description="Low complexity" evidence="1">
    <location>
        <begin position="387"/>
        <end position="400"/>
    </location>
</feature>
<evidence type="ECO:0000313" key="3">
    <source>
        <dbReference type="EMBL" id="PIS99937.1"/>
    </source>
</evidence>
<feature type="transmembrane region" description="Helical" evidence="2">
    <location>
        <begin position="346"/>
        <end position="367"/>
    </location>
</feature>
<dbReference type="Proteomes" id="UP000228930">
    <property type="component" value="Unassembled WGS sequence"/>
</dbReference>
<feature type="transmembrane region" description="Helical" evidence="2">
    <location>
        <begin position="175"/>
        <end position="192"/>
    </location>
</feature>
<feature type="region of interest" description="Disordered" evidence="1">
    <location>
        <begin position="384"/>
        <end position="411"/>
    </location>
</feature>